<dbReference type="CDD" id="cd23934">
    <property type="entry name" value="AGPR_1_C"/>
    <property type="match status" value="1"/>
</dbReference>
<dbReference type="InterPro" id="IPR036291">
    <property type="entry name" value="NAD(P)-bd_dom_sf"/>
</dbReference>
<dbReference type="EMBL" id="FMWL01000003">
    <property type="protein sequence ID" value="SCZ77523.1"/>
    <property type="molecule type" value="Genomic_DNA"/>
</dbReference>
<dbReference type="SMART" id="SM00859">
    <property type="entry name" value="Semialdhyde_dh"/>
    <property type="match status" value="1"/>
</dbReference>
<keyword evidence="11" id="KW-1185">Reference proteome</keyword>
<dbReference type="GO" id="GO:0005737">
    <property type="term" value="C:cytoplasm"/>
    <property type="evidence" value="ECO:0007669"/>
    <property type="project" value="UniProtKB-SubCell"/>
</dbReference>
<evidence type="ECO:0000313" key="10">
    <source>
        <dbReference type="EMBL" id="SCZ77523.1"/>
    </source>
</evidence>
<dbReference type="OrthoDB" id="9801289at2"/>
<feature type="active site" evidence="7 8">
    <location>
        <position position="155"/>
    </location>
</feature>
<dbReference type="NCBIfam" id="TIGR01850">
    <property type="entry name" value="argC"/>
    <property type="match status" value="1"/>
</dbReference>
<comment type="function">
    <text evidence="7">Catalyzes the NADPH-dependent reduction of N-acetyl-5-glutamyl phosphate to yield N-acetyl-L-glutamate 5-semialdehyde.</text>
</comment>
<keyword evidence="2 7" id="KW-0055">Arginine biosynthesis</keyword>
<keyword evidence="3 7" id="KW-0028">Amino-acid biosynthesis</keyword>
<dbReference type="UniPathway" id="UPA00068">
    <property type="reaction ID" value="UER00108"/>
</dbReference>
<dbReference type="GO" id="GO:0006526">
    <property type="term" value="P:L-arginine biosynthetic process"/>
    <property type="evidence" value="ECO:0007669"/>
    <property type="project" value="UniProtKB-UniRule"/>
</dbReference>
<sequence length="352" mass="38225">MNVCIVGASGYAGQQLVSLLLLHPEVDKLFLMASSTAGARYSDLNPAFKGRVDDTLLPAADLIETNFVKENAIGAVFLALPHGASMPYAQHLIENEPDVGIIDLGADFRIHDVKEYEKWYGDHTCPEYLDRFVYGLPEFNKDQIVGSKTIGNPGCYPTSILLAMLPALKAGVVETDRIVADSKSGMSGAGKTAAVASLFTEVAETVRPYKTGKHRHTAEIAQEMAIAAGGKVGLLFSPSIVPMSRGIESTVYAAVKPEKLEWAKASILDYYKEFYKDAPFVRVLDSQPETRNVRGSNFCDVWVTIDEETSTLVAMGVIDNLVKGASGQAVHNFNLMFGFEETAGLKMMALYP</sequence>
<dbReference type="CDD" id="cd17895">
    <property type="entry name" value="AGPR_1_N"/>
    <property type="match status" value="1"/>
</dbReference>
<dbReference type="GO" id="GO:0070401">
    <property type="term" value="F:NADP+ binding"/>
    <property type="evidence" value="ECO:0007669"/>
    <property type="project" value="InterPro"/>
</dbReference>
<evidence type="ECO:0000259" key="9">
    <source>
        <dbReference type="SMART" id="SM00859"/>
    </source>
</evidence>
<dbReference type="GO" id="GO:0003942">
    <property type="term" value="F:N-acetyl-gamma-glutamyl-phosphate reductase activity"/>
    <property type="evidence" value="ECO:0007669"/>
    <property type="project" value="UniProtKB-UniRule"/>
</dbReference>
<dbReference type="Pfam" id="PF01118">
    <property type="entry name" value="Semialdhyde_dh"/>
    <property type="match status" value="1"/>
</dbReference>
<accession>A0A1G5RTX5</accession>
<evidence type="ECO:0000256" key="4">
    <source>
        <dbReference type="ARBA" id="ARBA00022857"/>
    </source>
</evidence>
<dbReference type="InterPro" id="IPR058924">
    <property type="entry name" value="AGPR_dimerisation_dom"/>
</dbReference>
<protein>
    <recommendedName>
        <fullName evidence="7">N-acetyl-gamma-glutamyl-phosphate reductase</fullName>
        <shortName evidence="7">AGPR</shortName>
        <ecNumber evidence="7">1.2.1.38</ecNumber>
    </recommendedName>
    <alternativeName>
        <fullName evidence="7">N-acetyl-glutamate semialdehyde dehydrogenase</fullName>
        <shortName evidence="7">NAGSA dehydrogenase</shortName>
    </alternativeName>
</protein>
<dbReference type="Gene3D" id="3.30.360.10">
    <property type="entry name" value="Dihydrodipicolinate Reductase, domain 2"/>
    <property type="match status" value="1"/>
</dbReference>
<evidence type="ECO:0000256" key="8">
    <source>
        <dbReference type="PROSITE-ProRule" id="PRU10010"/>
    </source>
</evidence>
<comment type="similarity">
    <text evidence="7">Belongs to the NAGSA dehydrogenase family. Type 1 subfamily.</text>
</comment>
<evidence type="ECO:0000256" key="5">
    <source>
        <dbReference type="ARBA" id="ARBA00023002"/>
    </source>
</evidence>
<dbReference type="GO" id="GO:0051287">
    <property type="term" value="F:NAD binding"/>
    <property type="evidence" value="ECO:0007669"/>
    <property type="project" value="InterPro"/>
</dbReference>
<keyword evidence="5 7" id="KW-0560">Oxidoreductase</keyword>
<organism evidence="10 11">
    <name type="scientific">Acidaminobacter hydrogenoformans DSM 2784</name>
    <dbReference type="NCBI Taxonomy" id="1120920"/>
    <lineage>
        <taxon>Bacteria</taxon>
        <taxon>Bacillati</taxon>
        <taxon>Bacillota</taxon>
        <taxon>Clostridia</taxon>
        <taxon>Peptostreptococcales</taxon>
        <taxon>Acidaminobacteraceae</taxon>
        <taxon>Acidaminobacter</taxon>
    </lineage>
</organism>
<dbReference type="PROSITE" id="PS01224">
    <property type="entry name" value="ARGC"/>
    <property type="match status" value="1"/>
</dbReference>
<evidence type="ECO:0000256" key="6">
    <source>
        <dbReference type="ARBA" id="ARBA00050557"/>
    </source>
</evidence>
<evidence type="ECO:0000256" key="1">
    <source>
        <dbReference type="ARBA" id="ARBA00004862"/>
    </source>
</evidence>
<dbReference type="PANTHER" id="PTHR32338">
    <property type="entry name" value="N-ACETYL-GAMMA-GLUTAMYL-PHOSPHATE REDUCTASE, CHLOROPLASTIC-RELATED-RELATED"/>
    <property type="match status" value="1"/>
</dbReference>
<dbReference type="PANTHER" id="PTHR32338:SF10">
    <property type="entry name" value="N-ACETYL-GAMMA-GLUTAMYL-PHOSPHATE REDUCTASE, CHLOROPLASTIC-RELATED"/>
    <property type="match status" value="1"/>
</dbReference>
<dbReference type="InterPro" id="IPR000706">
    <property type="entry name" value="AGPR_type-1"/>
</dbReference>
<dbReference type="InterPro" id="IPR023013">
    <property type="entry name" value="AGPR_AS"/>
</dbReference>
<dbReference type="HAMAP" id="MF_00150">
    <property type="entry name" value="ArgC_type1"/>
    <property type="match status" value="1"/>
</dbReference>
<gene>
    <name evidence="7" type="primary">argC</name>
    <name evidence="10" type="ORF">SAMN03080599_00764</name>
</gene>
<comment type="catalytic activity">
    <reaction evidence="6 7">
        <text>N-acetyl-L-glutamate 5-semialdehyde + phosphate + NADP(+) = N-acetyl-L-glutamyl 5-phosphate + NADPH + H(+)</text>
        <dbReference type="Rhea" id="RHEA:21588"/>
        <dbReference type="ChEBI" id="CHEBI:15378"/>
        <dbReference type="ChEBI" id="CHEBI:29123"/>
        <dbReference type="ChEBI" id="CHEBI:43474"/>
        <dbReference type="ChEBI" id="CHEBI:57783"/>
        <dbReference type="ChEBI" id="CHEBI:57936"/>
        <dbReference type="ChEBI" id="CHEBI:58349"/>
        <dbReference type="EC" id="1.2.1.38"/>
    </reaction>
</comment>
<dbReference type="InterPro" id="IPR000534">
    <property type="entry name" value="Semialdehyde_DH_NAD-bd"/>
</dbReference>
<evidence type="ECO:0000313" key="11">
    <source>
        <dbReference type="Proteomes" id="UP000199208"/>
    </source>
</evidence>
<dbReference type="SUPFAM" id="SSF55347">
    <property type="entry name" value="Glyceraldehyde-3-phosphate dehydrogenase-like, C-terminal domain"/>
    <property type="match status" value="1"/>
</dbReference>
<dbReference type="Proteomes" id="UP000199208">
    <property type="component" value="Unassembled WGS sequence"/>
</dbReference>
<dbReference type="Pfam" id="PF22698">
    <property type="entry name" value="Semialdhyde_dhC_1"/>
    <property type="match status" value="1"/>
</dbReference>
<comment type="pathway">
    <text evidence="1 7">Amino-acid biosynthesis; L-arginine biosynthesis; N(2)-acetyl-L-ornithine from L-glutamate: step 3/4.</text>
</comment>
<dbReference type="AlphaFoldDB" id="A0A1G5RTX5"/>
<dbReference type="EC" id="1.2.1.38" evidence="7"/>
<evidence type="ECO:0000256" key="2">
    <source>
        <dbReference type="ARBA" id="ARBA00022571"/>
    </source>
</evidence>
<comment type="subcellular location">
    <subcellularLocation>
        <location evidence="7">Cytoplasm</location>
    </subcellularLocation>
</comment>
<feature type="domain" description="Semialdehyde dehydrogenase NAD-binding" evidence="9">
    <location>
        <begin position="2"/>
        <end position="147"/>
    </location>
</feature>
<dbReference type="InterPro" id="IPR050085">
    <property type="entry name" value="AGPR"/>
</dbReference>
<keyword evidence="7" id="KW-0963">Cytoplasm</keyword>
<dbReference type="Gene3D" id="3.40.50.720">
    <property type="entry name" value="NAD(P)-binding Rossmann-like Domain"/>
    <property type="match status" value="1"/>
</dbReference>
<dbReference type="SUPFAM" id="SSF51735">
    <property type="entry name" value="NAD(P)-binding Rossmann-fold domains"/>
    <property type="match status" value="1"/>
</dbReference>
<dbReference type="FunFam" id="3.30.360.10:FF:000014">
    <property type="entry name" value="N-acetyl-gamma-glutamyl-phosphate reductase"/>
    <property type="match status" value="1"/>
</dbReference>
<evidence type="ECO:0000256" key="7">
    <source>
        <dbReference type="HAMAP-Rule" id="MF_00150"/>
    </source>
</evidence>
<evidence type="ECO:0000256" key="3">
    <source>
        <dbReference type="ARBA" id="ARBA00022605"/>
    </source>
</evidence>
<name>A0A1G5RTX5_9FIRM</name>
<dbReference type="RefSeq" id="WP_092589574.1">
    <property type="nucleotide sequence ID" value="NZ_FMWL01000003.1"/>
</dbReference>
<proteinExistence type="inferred from homology"/>
<reference evidence="10 11" key="1">
    <citation type="submission" date="2016-10" db="EMBL/GenBank/DDBJ databases">
        <authorList>
            <person name="de Groot N.N."/>
        </authorList>
    </citation>
    <scope>NUCLEOTIDE SEQUENCE [LARGE SCALE GENOMIC DNA]</scope>
    <source>
        <strain evidence="10 11">DSM 2784</strain>
    </source>
</reference>
<dbReference type="STRING" id="1120920.SAMN03080599_00764"/>
<keyword evidence="4 7" id="KW-0521">NADP</keyword>